<dbReference type="RefSeq" id="WP_369332757.1">
    <property type="nucleotide sequence ID" value="NZ_JAULBC010000018.1"/>
</dbReference>
<dbReference type="NCBIfam" id="TIGR01720">
    <property type="entry name" value="NRPS-para261"/>
    <property type="match status" value="2"/>
</dbReference>
<dbReference type="Proteomes" id="UP001560573">
    <property type="component" value="Unassembled WGS sequence"/>
</dbReference>
<dbReference type="SUPFAM" id="SSF56801">
    <property type="entry name" value="Acetyl-CoA synthetase-like"/>
    <property type="match status" value="1"/>
</dbReference>
<dbReference type="Gene3D" id="3.30.559.30">
    <property type="entry name" value="Nonribosomal peptide synthetase, condensation domain"/>
    <property type="match status" value="3"/>
</dbReference>
<dbReference type="Pfam" id="PF00550">
    <property type="entry name" value="PP-binding"/>
    <property type="match status" value="1"/>
</dbReference>
<dbReference type="InterPro" id="IPR006162">
    <property type="entry name" value="Ppantetheine_attach_site"/>
</dbReference>
<dbReference type="NCBIfam" id="TIGR01733">
    <property type="entry name" value="AA-adenyl-dom"/>
    <property type="match status" value="1"/>
</dbReference>
<dbReference type="PROSITE" id="PS00455">
    <property type="entry name" value="AMP_BINDING"/>
    <property type="match status" value="1"/>
</dbReference>
<dbReference type="PROSITE" id="PS50075">
    <property type="entry name" value="CARRIER"/>
    <property type="match status" value="1"/>
</dbReference>
<name>A0ABV3ZNY6_9BACT</name>
<dbReference type="InterPro" id="IPR000873">
    <property type="entry name" value="AMP-dep_synth/lig_dom"/>
</dbReference>
<evidence type="ECO:0000256" key="2">
    <source>
        <dbReference type="ARBA" id="ARBA00022450"/>
    </source>
</evidence>
<dbReference type="InterPro" id="IPR020806">
    <property type="entry name" value="PKS_PP-bd"/>
</dbReference>
<dbReference type="CDD" id="cd19543">
    <property type="entry name" value="DCL_NRPS"/>
    <property type="match status" value="1"/>
</dbReference>
<dbReference type="SUPFAM" id="SSF47336">
    <property type="entry name" value="ACP-like"/>
    <property type="match status" value="1"/>
</dbReference>
<comment type="caution">
    <text evidence="5">The sequence shown here is derived from an EMBL/GenBank/DDBJ whole genome shotgun (WGS) entry which is preliminary data.</text>
</comment>
<organism evidence="5 6">
    <name type="scientific">Danxiaibacter flavus</name>
    <dbReference type="NCBI Taxonomy" id="3049108"/>
    <lineage>
        <taxon>Bacteria</taxon>
        <taxon>Pseudomonadati</taxon>
        <taxon>Bacteroidota</taxon>
        <taxon>Chitinophagia</taxon>
        <taxon>Chitinophagales</taxon>
        <taxon>Chitinophagaceae</taxon>
        <taxon>Danxiaibacter</taxon>
    </lineage>
</organism>
<protein>
    <submittedName>
        <fullName evidence="5">Amino acid adenylation domain-containing protein</fullName>
    </submittedName>
</protein>
<comment type="cofactor">
    <cofactor evidence="1">
        <name>pantetheine 4'-phosphate</name>
        <dbReference type="ChEBI" id="CHEBI:47942"/>
    </cofactor>
</comment>
<dbReference type="InterPro" id="IPR001242">
    <property type="entry name" value="Condensation_dom"/>
</dbReference>
<feature type="non-terminal residue" evidence="5">
    <location>
        <position position="1"/>
    </location>
</feature>
<dbReference type="Pfam" id="PF00501">
    <property type="entry name" value="AMP-binding"/>
    <property type="match status" value="1"/>
</dbReference>
<dbReference type="InterPro" id="IPR010071">
    <property type="entry name" value="AA_adenyl_dom"/>
</dbReference>
<evidence type="ECO:0000256" key="3">
    <source>
        <dbReference type="ARBA" id="ARBA00022553"/>
    </source>
</evidence>
<dbReference type="Gene3D" id="1.10.1200.10">
    <property type="entry name" value="ACP-like"/>
    <property type="match status" value="1"/>
</dbReference>
<dbReference type="Gene3D" id="3.40.50.980">
    <property type="match status" value="2"/>
</dbReference>
<dbReference type="SMART" id="SM00823">
    <property type="entry name" value="PKS_PP"/>
    <property type="match status" value="1"/>
</dbReference>
<gene>
    <name evidence="5" type="ORF">QTN47_27775</name>
</gene>
<dbReference type="InterPro" id="IPR023213">
    <property type="entry name" value="CAT-like_dom_sf"/>
</dbReference>
<dbReference type="InterPro" id="IPR025110">
    <property type="entry name" value="AMP-bd_C"/>
</dbReference>
<dbReference type="Gene3D" id="3.30.300.30">
    <property type="match status" value="1"/>
</dbReference>
<evidence type="ECO:0000313" key="6">
    <source>
        <dbReference type="Proteomes" id="UP001560573"/>
    </source>
</evidence>
<dbReference type="EMBL" id="JAULBC010000018">
    <property type="protein sequence ID" value="MEX6691340.1"/>
    <property type="molecule type" value="Genomic_DNA"/>
</dbReference>
<dbReference type="InterPro" id="IPR010060">
    <property type="entry name" value="NRPS_synth"/>
</dbReference>
<dbReference type="InterPro" id="IPR009081">
    <property type="entry name" value="PP-bd_ACP"/>
</dbReference>
<dbReference type="Pfam" id="PF13193">
    <property type="entry name" value="AMP-binding_C"/>
    <property type="match status" value="1"/>
</dbReference>
<keyword evidence="3" id="KW-0597">Phosphoprotein</keyword>
<keyword evidence="6" id="KW-1185">Reference proteome</keyword>
<dbReference type="InterPro" id="IPR020845">
    <property type="entry name" value="AMP-binding_CS"/>
</dbReference>
<dbReference type="InterPro" id="IPR036736">
    <property type="entry name" value="ACP-like_sf"/>
</dbReference>
<reference evidence="5 6" key="1">
    <citation type="submission" date="2023-07" db="EMBL/GenBank/DDBJ databases">
        <authorList>
            <person name="Lian W.-H."/>
        </authorList>
    </citation>
    <scope>NUCLEOTIDE SEQUENCE [LARGE SCALE GENOMIC DNA]</scope>
    <source>
        <strain evidence="5 6">SYSU DXS3180</strain>
    </source>
</reference>
<dbReference type="Gene3D" id="3.30.559.10">
    <property type="entry name" value="Chloramphenicol acetyltransferase-like domain"/>
    <property type="match status" value="2"/>
</dbReference>
<dbReference type="Gene3D" id="2.30.38.10">
    <property type="entry name" value="Luciferase, Domain 3"/>
    <property type="match status" value="1"/>
</dbReference>
<evidence type="ECO:0000256" key="1">
    <source>
        <dbReference type="ARBA" id="ARBA00001957"/>
    </source>
</evidence>
<dbReference type="Pfam" id="PF00668">
    <property type="entry name" value="Condensation"/>
    <property type="match status" value="3"/>
</dbReference>
<dbReference type="CDD" id="cd19534">
    <property type="entry name" value="E_NRPS"/>
    <property type="match status" value="1"/>
</dbReference>
<feature type="domain" description="Carrier" evidence="4">
    <location>
        <begin position="1301"/>
        <end position="1375"/>
    </location>
</feature>
<sequence>DGVSWRILLEDLEELLTSLSHGVPAILQGKSSSYRQWYNALREYGQSDQLQQQLPYWEKAGSYKSHIPVDTGYNEAVCIKDTIVHTVEMPADQTRSLLQDAPLAYHTRVDDLLLCALALTVRAWSKAEEVLIGLEGHGREAIAKDVDISRTVGWFTSLYPVLLQVGNKREGAAIRQVKEQLRHVPAKGIGYGVLKYINKELSLQGSAPWEIVFNYLGQLDNITKNKGLAIADESPGAGINGEHRVYEKLSVNSFVLNGKLILNWTYSSKHYQEQTVRGLASAYLNQLQLLVTHCLEQAKYGSVYTPSDYGLGSVISCEELDNFWEGCRKAGRSASSLYRLSGLQEGILFHSIYAEGVSVYINQLGCYLTHPDIAMFRKSWQYVLRRHSILRSGFYYESFSVPVQCVYTDVQLPLELLDYSQLCKEDQDAAIRQYSKEDRQRGFDVESAPLMRMCLINLGAGRYYMLWTVHHLILDGWSTSILMEEFMKFYEQLSSGMAIEEKPEDRYEDYIHYLESRDQQAEQLYWRQYLENTAQHTQLPFIGSSIRRTKGAGEYKEEEIALDEAATAVIQGYARQHHITVNTLMQGVWASLLHCYTGSSDVMYGVTVSGRPAELPGMEQRVGMYINTLPLRSRMDGEEHIVDWLQQLQEEQLTSRQHQYSSLNDIRHWTGLQGDLFDTLLVFENYPVSKVLSSRQWHLQAEEIMVEEQTNYPLTIVIGSTDQIHIRFCYNATLLDPEYAKRISAHFRQVLLQVAGKKVDKLSDLDLLSSSEKHQLLYAFNNTEVAYPEDKTIIDLFEAQVEKTPGNIAVVFEEEALTYQQLNERSNQLAWYLGSKGVKEETLVPVCIERGLAMIIGILGILKAGGAYVPIDPEYPQERIKYMLQDTAAEIIVCNEECRKKLQSATTVDTIAIDLEWSLISQCPLQYPTINLTSNNLAYVIYTSGSTGKPKGVMIEHRAIVNRLLWTKDYFKLTSRDAVLQKTSFCFDVSVWELLCPVITGAKLVFAKPDGHKDNDYLKQIITNQKITVLHFVPSMLGVFLADMQTGECIGLEKVLCSGEALKSSHIKIFAEKLPRAALYNLYGPTEAAVDVTCWSIPKNNNDIQLVSIGKPISNVRIYILDNHGNLLPAGVKGEICIAGIQVARGYLNRPELTVKNFVADAFSQKTQTKIYKTGDYGRWLPDGHIEFLGRMDNQVKMNGYRIELGEIENVLLESAFINECVVVANEDEQNHKQLVAYITVGKTFDREAIVSYLQSRLPAYMVPHFLIELKTLPLTTNGKIDKKALPDVQGQILSGYEYVAPGNEIEEKLAEIWQELLGKKTVGIHDNFFELGGDSIISMQVVSGVRRLGYDLAPKDLFIYRTIAGLSGALLQRRKIRMNTGEQGLLTGKSKLLPIQRRYLEKDAVTVSHFNQSVLLSLSKDINAQMLERALTELLRQHDSLRFCYYQTENGWEQEYGNYEVKLLVEDLSDVSTDLLEPLVRNCADNYQHNLSMEKGELMKVVLIETPANQLCNRLLIIIHHLVIDGVSWRIILEDLERMLDALYDGRSIVAPLKGSSYRQWSEGLAAYGQTNALKAQKDYWQKIHNSYVPLPEDCYGKDNGVVTDNIACYENKLAASATQQLLQEVPPVYHTEINDILLLSLACALASWSKKEKIFIGLEGHGREDAVINGMDISRTTGWFTTLYPVMLEIDLQKQPGELVKDVKEQLRTIPVKGLGYGVLKYINNDPALQGFEPWDIVFNYLGQLDKIINKSRWLSVAHESRGMEISETLVTDNKLSVVVAVNEEQMQWSWIYSKQHYKEETIKSLAETCLMYLNNFIEHCIRQGRIRLTHTPSDYGLTSEISYKELDEFISDDDDETIMRF</sequence>
<proteinExistence type="predicted"/>
<dbReference type="SUPFAM" id="SSF52777">
    <property type="entry name" value="CoA-dependent acyltransferases"/>
    <property type="match status" value="5"/>
</dbReference>
<dbReference type="PANTHER" id="PTHR45398:SF1">
    <property type="entry name" value="ENZYME, PUTATIVE (JCVI)-RELATED"/>
    <property type="match status" value="1"/>
</dbReference>
<keyword evidence="2" id="KW-0596">Phosphopantetheine</keyword>
<dbReference type="CDD" id="cd05930">
    <property type="entry name" value="A_NRPS"/>
    <property type="match status" value="1"/>
</dbReference>
<dbReference type="PROSITE" id="PS00012">
    <property type="entry name" value="PHOSPHOPANTETHEINE"/>
    <property type="match status" value="1"/>
</dbReference>
<evidence type="ECO:0000259" key="4">
    <source>
        <dbReference type="PROSITE" id="PS50075"/>
    </source>
</evidence>
<dbReference type="InterPro" id="IPR045851">
    <property type="entry name" value="AMP-bd_C_sf"/>
</dbReference>
<evidence type="ECO:0000313" key="5">
    <source>
        <dbReference type="EMBL" id="MEX6691340.1"/>
    </source>
</evidence>
<accession>A0ABV3ZNY6</accession>
<dbReference type="PANTHER" id="PTHR45398">
    <property type="match status" value="1"/>
</dbReference>